<evidence type="ECO:0000313" key="1">
    <source>
        <dbReference type="EMBL" id="NKY23495.1"/>
    </source>
</evidence>
<name>A0A7X6KX26_9CELL</name>
<accession>A0A7X6KX26</accession>
<sequence>MSPPPPHLVDPKGIYVQKSIVAPAEVDAKNRRRHPYLSEQWFDEYRKRSTVARSCASIKHPANEDVGRGWVELFGLSKVTFMFAVGAMFQNLRLVVRYLANHPEAIDESDLIMWARRRR</sequence>
<comment type="caution">
    <text evidence="1">The sequence shown here is derived from an EMBL/GenBank/DDBJ whole genome shotgun (WGS) entry which is preliminary data.</text>
</comment>
<gene>
    <name evidence="1" type="ORF">HGA03_12560</name>
</gene>
<organism evidence="1 2">
    <name type="scientific">Cellulomonas denverensis</name>
    <dbReference type="NCBI Taxonomy" id="264297"/>
    <lineage>
        <taxon>Bacteria</taxon>
        <taxon>Bacillati</taxon>
        <taxon>Actinomycetota</taxon>
        <taxon>Actinomycetes</taxon>
        <taxon>Micrococcales</taxon>
        <taxon>Cellulomonadaceae</taxon>
        <taxon>Cellulomonas</taxon>
    </lineage>
</organism>
<dbReference type="EMBL" id="JAAXOX010000006">
    <property type="protein sequence ID" value="NKY23495.1"/>
    <property type="molecule type" value="Genomic_DNA"/>
</dbReference>
<evidence type="ECO:0000313" key="2">
    <source>
        <dbReference type="Proteomes" id="UP000581206"/>
    </source>
</evidence>
<dbReference type="Proteomes" id="UP000581206">
    <property type="component" value="Unassembled WGS sequence"/>
</dbReference>
<proteinExistence type="predicted"/>
<reference evidence="1 2" key="1">
    <citation type="submission" date="2020-04" db="EMBL/GenBank/DDBJ databases">
        <title>MicrobeNet Type strains.</title>
        <authorList>
            <person name="Nicholson A.C."/>
        </authorList>
    </citation>
    <scope>NUCLEOTIDE SEQUENCE [LARGE SCALE GENOMIC DNA]</scope>
    <source>
        <strain evidence="1 2">ATCC BAA-788</strain>
    </source>
</reference>
<dbReference type="RefSeq" id="WP_168630624.1">
    <property type="nucleotide sequence ID" value="NZ_BONL01000006.1"/>
</dbReference>
<dbReference type="AlphaFoldDB" id="A0A7X6KX26"/>
<keyword evidence="2" id="KW-1185">Reference proteome</keyword>
<protein>
    <submittedName>
        <fullName evidence="1">Uncharacterized protein</fullName>
    </submittedName>
</protein>